<protein>
    <submittedName>
        <fullName evidence="1">Uncharacterized protein</fullName>
    </submittedName>
</protein>
<organism evidence="1 2">
    <name type="scientific">Megaselia scalaris</name>
    <name type="common">Humpbacked fly</name>
    <name type="synonym">Phora scalaris</name>
    <dbReference type="NCBI Taxonomy" id="36166"/>
    <lineage>
        <taxon>Eukaryota</taxon>
        <taxon>Metazoa</taxon>
        <taxon>Ecdysozoa</taxon>
        <taxon>Arthropoda</taxon>
        <taxon>Hexapoda</taxon>
        <taxon>Insecta</taxon>
        <taxon>Pterygota</taxon>
        <taxon>Neoptera</taxon>
        <taxon>Endopterygota</taxon>
        <taxon>Diptera</taxon>
        <taxon>Brachycera</taxon>
        <taxon>Muscomorpha</taxon>
        <taxon>Platypezoidea</taxon>
        <taxon>Phoridae</taxon>
        <taxon>Megaseliini</taxon>
        <taxon>Megaselia</taxon>
    </lineage>
</organism>
<dbReference type="EMBL" id="CAQQ02021461">
    <property type="status" value="NOT_ANNOTATED_CDS"/>
    <property type="molecule type" value="Genomic_DNA"/>
</dbReference>
<dbReference type="EMBL" id="CAQQ02021459">
    <property type="status" value="NOT_ANNOTATED_CDS"/>
    <property type="molecule type" value="Genomic_DNA"/>
</dbReference>
<proteinExistence type="predicted"/>
<sequence>MLLFVQHYLATCPFYATFTVKSPKNYHFCVFMCLFIEEYYKMNDHRLGNVNLQHQQHLRNHRICEKLEKGKLLITKRIITRNTIHQNVYNYLEKRMECLNNNCFWLYTSDVCSFIADNT</sequence>
<keyword evidence="2" id="KW-1185">Reference proteome</keyword>
<dbReference type="EnsemblMetazoa" id="MESCA005852-RA">
    <property type="protein sequence ID" value="MESCA005852-PA"/>
    <property type="gene ID" value="MESCA005852"/>
</dbReference>
<dbReference type="Proteomes" id="UP000015102">
    <property type="component" value="Unassembled WGS sequence"/>
</dbReference>
<evidence type="ECO:0000313" key="1">
    <source>
        <dbReference type="EnsemblMetazoa" id="MESCA005852-PA"/>
    </source>
</evidence>
<dbReference type="AlphaFoldDB" id="T1GQE8"/>
<dbReference type="EMBL" id="CAQQ02021460">
    <property type="status" value="NOT_ANNOTATED_CDS"/>
    <property type="molecule type" value="Genomic_DNA"/>
</dbReference>
<reference evidence="2" key="1">
    <citation type="submission" date="2013-02" db="EMBL/GenBank/DDBJ databases">
        <authorList>
            <person name="Hughes D."/>
        </authorList>
    </citation>
    <scope>NUCLEOTIDE SEQUENCE</scope>
    <source>
        <strain>Durham</strain>
        <strain evidence="2">NC isolate 2 -- Noor lab</strain>
    </source>
</reference>
<evidence type="ECO:0000313" key="2">
    <source>
        <dbReference type="Proteomes" id="UP000015102"/>
    </source>
</evidence>
<accession>T1GQE8</accession>
<name>T1GQE8_MEGSC</name>
<reference evidence="1" key="2">
    <citation type="submission" date="2015-06" db="UniProtKB">
        <authorList>
            <consortium name="EnsemblMetazoa"/>
        </authorList>
    </citation>
    <scope>IDENTIFICATION</scope>
</reference>
<dbReference type="HOGENOM" id="CLU_2064136_0_0_1"/>